<proteinExistence type="predicted"/>
<evidence type="ECO:0000259" key="6">
    <source>
        <dbReference type="PROSITE" id="PS51670"/>
    </source>
</evidence>
<dbReference type="EnsemblMetazoa" id="CLYHEMT011937.1">
    <property type="protein sequence ID" value="CLYHEMP011937.1"/>
    <property type="gene ID" value="CLYHEMG011937"/>
</dbReference>
<dbReference type="Gene3D" id="3.40.50.720">
    <property type="entry name" value="NAD(P)-binding Rossmann-like Domain"/>
    <property type="match status" value="1"/>
</dbReference>
<keyword evidence="4" id="KW-0812">Transmembrane</keyword>
<dbReference type="PANTHER" id="PTHR43157:SF31">
    <property type="entry name" value="PHOSPHATIDYLINOSITOL-GLYCAN BIOSYNTHESIS CLASS F PROTEIN"/>
    <property type="match status" value="1"/>
</dbReference>
<feature type="chain" id="PRO_5029869333" description="ShKT domain-containing protein" evidence="5">
    <location>
        <begin position="22"/>
        <end position="589"/>
    </location>
</feature>
<dbReference type="PANTHER" id="PTHR43157">
    <property type="entry name" value="PHOSPHATIDYLINOSITOL-GLYCAN BIOSYNTHESIS CLASS F PROTEIN-RELATED"/>
    <property type="match status" value="1"/>
</dbReference>
<feature type="signal peptide" evidence="5">
    <location>
        <begin position="1"/>
        <end position="21"/>
    </location>
</feature>
<evidence type="ECO:0000256" key="2">
    <source>
        <dbReference type="PROSITE-ProRule" id="PRU01005"/>
    </source>
</evidence>
<name>A0A7M5WSX4_9CNID</name>
<dbReference type="GO" id="GO:0016491">
    <property type="term" value="F:oxidoreductase activity"/>
    <property type="evidence" value="ECO:0007669"/>
    <property type="project" value="UniProtKB-KW"/>
</dbReference>
<feature type="compositionally biased region" description="Basic residues" evidence="3">
    <location>
        <begin position="456"/>
        <end position="465"/>
    </location>
</feature>
<feature type="compositionally biased region" description="Basic and acidic residues" evidence="3">
    <location>
        <begin position="526"/>
        <end position="558"/>
    </location>
</feature>
<dbReference type="InterPro" id="IPR003582">
    <property type="entry name" value="ShKT_dom"/>
</dbReference>
<dbReference type="AlphaFoldDB" id="A0A7M5WSX4"/>
<evidence type="ECO:0000256" key="4">
    <source>
        <dbReference type="SAM" id="Phobius"/>
    </source>
</evidence>
<feature type="transmembrane region" description="Helical" evidence="4">
    <location>
        <begin position="76"/>
        <end position="95"/>
    </location>
</feature>
<organism evidence="7 8">
    <name type="scientific">Clytia hemisphaerica</name>
    <dbReference type="NCBI Taxonomy" id="252671"/>
    <lineage>
        <taxon>Eukaryota</taxon>
        <taxon>Metazoa</taxon>
        <taxon>Cnidaria</taxon>
        <taxon>Hydrozoa</taxon>
        <taxon>Hydroidolina</taxon>
        <taxon>Leptothecata</taxon>
        <taxon>Obeliida</taxon>
        <taxon>Clytiidae</taxon>
        <taxon>Clytia</taxon>
    </lineage>
</organism>
<dbReference type="CDD" id="cd05327">
    <property type="entry name" value="retinol-DH_like_SDR_c_like"/>
    <property type="match status" value="1"/>
</dbReference>
<keyword evidence="4" id="KW-1133">Transmembrane helix</keyword>
<keyword evidence="4" id="KW-0472">Membrane</keyword>
<dbReference type="OrthoDB" id="542013at2759"/>
<feature type="region of interest" description="Disordered" evidence="3">
    <location>
        <begin position="418"/>
        <end position="589"/>
    </location>
</feature>
<dbReference type="SUPFAM" id="SSF51735">
    <property type="entry name" value="NAD(P)-binding Rossmann-fold domains"/>
    <property type="match status" value="1"/>
</dbReference>
<dbReference type="Proteomes" id="UP000594262">
    <property type="component" value="Unplaced"/>
</dbReference>
<dbReference type="Pfam" id="PF00106">
    <property type="entry name" value="adh_short"/>
    <property type="match status" value="1"/>
</dbReference>
<dbReference type="PROSITE" id="PS51670">
    <property type="entry name" value="SHKT"/>
    <property type="match status" value="1"/>
</dbReference>
<accession>A0A7M5WSX4</accession>
<evidence type="ECO:0000256" key="1">
    <source>
        <dbReference type="ARBA" id="ARBA00023002"/>
    </source>
</evidence>
<protein>
    <recommendedName>
        <fullName evidence="6">ShKT domain-containing protein</fullName>
    </recommendedName>
</protein>
<feature type="compositionally biased region" description="Low complexity" evidence="3">
    <location>
        <begin position="493"/>
        <end position="505"/>
    </location>
</feature>
<evidence type="ECO:0000256" key="5">
    <source>
        <dbReference type="SAM" id="SignalP"/>
    </source>
</evidence>
<sequence>MLLKGLLFISVLALFVSWTESKECRDTDKRCKQWGATGNCFKDQNLRKKCPDACGLCRTPDEDEILRSVHASTERTILLVYLFIGFIATAIVVTIIRLMNTGGVCLSKGTMKDKLVVITGATSGIGLDTAFHLALRGAKVVIGCRNLKKGFKVAKDLRNQTGQKLIEVRKLDLTSLVSIHEFADVIKEEFPKTDVLINNAGIYGSRKREETEDGLEKTFQVNYLGHFYLTKLLSQNMKENTPCRVINVVSDDFKKGDLDFKNLQGLKGYSNTTAYRNANLAKMYFTKELAKVFKDSGVTVNVVNPGTAVTSLWKDIFPYNWFITWFLISPYSYLFWKSSSMAAETAYYCALDRGLEKVSGKYFKDCKEETFPELEDEVGRKLWAVSERLLTPKRLSTLNQAAIKRALNDIADAEAVKDRGEEKVSEAETAQSNGDDVADGAQADVEDVVTKSSKVSIKKKKKISKKPNIGNKNAVDSVEQTGAENTDTKSESKTASSTEKSGSKTVESTASSTMKKTVGIENSLAPKEKNVNKEKRSPRPGKKGGESKDTKNDVDGKGENAGSLRNRKPTTSNDKKNGTVTKTRKKAAK</sequence>
<keyword evidence="1" id="KW-0560">Oxidoreductase</keyword>
<feature type="compositionally biased region" description="Polar residues" evidence="3">
    <location>
        <begin position="506"/>
        <end position="515"/>
    </location>
</feature>
<comment type="caution">
    <text evidence="2">Lacks conserved residue(s) required for the propagation of feature annotation.</text>
</comment>
<dbReference type="PRINTS" id="PR00081">
    <property type="entry name" value="GDHRDH"/>
</dbReference>
<evidence type="ECO:0000313" key="8">
    <source>
        <dbReference type="Proteomes" id="UP000594262"/>
    </source>
</evidence>
<reference evidence="7" key="1">
    <citation type="submission" date="2021-01" db="UniProtKB">
        <authorList>
            <consortium name="EnsemblMetazoa"/>
        </authorList>
    </citation>
    <scope>IDENTIFICATION</scope>
</reference>
<dbReference type="InterPro" id="IPR036291">
    <property type="entry name" value="NAD(P)-bd_dom_sf"/>
</dbReference>
<evidence type="ECO:0000256" key="3">
    <source>
        <dbReference type="SAM" id="MobiDB-lite"/>
    </source>
</evidence>
<dbReference type="InterPro" id="IPR002347">
    <property type="entry name" value="SDR_fam"/>
</dbReference>
<keyword evidence="5" id="KW-0732">Signal</keyword>
<evidence type="ECO:0000313" key="7">
    <source>
        <dbReference type="EnsemblMetazoa" id="CLYHEMP011937.1"/>
    </source>
</evidence>
<keyword evidence="8" id="KW-1185">Reference proteome</keyword>
<feature type="domain" description="ShKT" evidence="6">
    <location>
        <begin position="24"/>
        <end position="57"/>
    </location>
</feature>